<dbReference type="AlphaFoldDB" id="A0A0E9U7K4"/>
<dbReference type="EMBL" id="GBXM01046766">
    <property type="protein sequence ID" value="JAH61811.1"/>
    <property type="molecule type" value="Transcribed_RNA"/>
</dbReference>
<proteinExistence type="predicted"/>
<evidence type="ECO:0000313" key="1">
    <source>
        <dbReference type="EMBL" id="JAH61811.1"/>
    </source>
</evidence>
<reference evidence="1" key="2">
    <citation type="journal article" date="2015" name="Fish Shellfish Immunol.">
        <title>Early steps in the European eel (Anguilla anguilla)-Vibrio vulnificus interaction in the gills: Role of the RtxA13 toxin.</title>
        <authorList>
            <person name="Callol A."/>
            <person name="Pajuelo D."/>
            <person name="Ebbesson L."/>
            <person name="Teles M."/>
            <person name="MacKenzie S."/>
            <person name="Amaro C."/>
        </authorList>
    </citation>
    <scope>NUCLEOTIDE SEQUENCE</scope>
</reference>
<accession>A0A0E9U7K4</accession>
<organism evidence="1">
    <name type="scientific">Anguilla anguilla</name>
    <name type="common">European freshwater eel</name>
    <name type="synonym">Muraena anguilla</name>
    <dbReference type="NCBI Taxonomy" id="7936"/>
    <lineage>
        <taxon>Eukaryota</taxon>
        <taxon>Metazoa</taxon>
        <taxon>Chordata</taxon>
        <taxon>Craniata</taxon>
        <taxon>Vertebrata</taxon>
        <taxon>Euteleostomi</taxon>
        <taxon>Actinopterygii</taxon>
        <taxon>Neopterygii</taxon>
        <taxon>Teleostei</taxon>
        <taxon>Anguilliformes</taxon>
        <taxon>Anguillidae</taxon>
        <taxon>Anguilla</taxon>
    </lineage>
</organism>
<protein>
    <submittedName>
        <fullName evidence="1">Uncharacterized protein</fullName>
    </submittedName>
</protein>
<name>A0A0E9U7K4_ANGAN</name>
<reference evidence="1" key="1">
    <citation type="submission" date="2014-11" db="EMBL/GenBank/DDBJ databases">
        <authorList>
            <person name="Amaro Gonzalez C."/>
        </authorList>
    </citation>
    <scope>NUCLEOTIDE SEQUENCE</scope>
</reference>
<sequence>MFERNTISNFFLTPFKP</sequence>